<name>A0ABN8M1V6_9CNID</name>
<protein>
    <recommendedName>
        <fullName evidence="4">Ubiquitin-like protease family profile domain-containing protein</fullName>
    </recommendedName>
</protein>
<sequence>MSVKRMEGGMRYPSIVDQAACQISKHEKSLTMLVENVQQQYRTEDCGLFAIAFADMLAFNQDPVQAVINQSVMCRELLESFKEMNKKRFVTNVVTVNEKKAKALHRWTRELHCICQMPDDGSNMVACSKCKKW</sequence>
<evidence type="ECO:0000313" key="6">
    <source>
        <dbReference type="Proteomes" id="UP001159427"/>
    </source>
</evidence>
<dbReference type="InterPro" id="IPR003653">
    <property type="entry name" value="Peptidase_C48_C"/>
</dbReference>
<evidence type="ECO:0000256" key="1">
    <source>
        <dbReference type="ARBA" id="ARBA00005234"/>
    </source>
</evidence>
<evidence type="ECO:0000256" key="3">
    <source>
        <dbReference type="ARBA" id="ARBA00022801"/>
    </source>
</evidence>
<gene>
    <name evidence="5" type="ORF">PEVE_00019631</name>
</gene>
<comment type="similarity">
    <text evidence="1">Belongs to the peptidase C48 family.</text>
</comment>
<dbReference type="EMBL" id="CALNXI010000265">
    <property type="protein sequence ID" value="CAH3023558.1"/>
    <property type="molecule type" value="Genomic_DNA"/>
</dbReference>
<keyword evidence="3" id="KW-0378">Hydrolase</keyword>
<reference evidence="5 6" key="1">
    <citation type="submission" date="2022-05" db="EMBL/GenBank/DDBJ databases">
        <authorList>
            <consortium name="Genoscope - CEA"/>
            <person name="William W."/>
        </authorList>
    </citation>
    <scope>NUCLEOTIDE SEQUENCE [LARGE SCALE GENOMIC DNA]</scope>
</reference>
<dbReference type="Pfam" id="PF02902">
    <property type="entry name" value="Peptidase_C48"/>
    <property type="match status" value="1"/>
</dbReference>
<keyword evidence="6" id="KW-1185">Reference proteome</keyword>
<comment type="caution">
    <text evidence="5">The sequence shown here is derived from an EMBL/GenBank/DDBJ whole genome shotgun (WGS) entry which is preliminary data.</text>
</comment>
<dbReference type="Proteomes" id="UP001159427">
    <property type="component" value="Unassembled WGS sequence"/>
</dbReference>
<dbReference type="PANTHER" id="PTHR34718:SF2">
    <property type="entry name" value="PHD-TYPE DOMAIN-CONTAINING PROTEIN"/>
    <property type="match status" value="1"/>
</dbReference>
<dbReference type="SUPFAM" id="SSF57903">
    <property type="entry name" value="FYVE/PHD zinc finger"/>
    <property type="match status" value="1"/>
</dbReference>
<dbReference type="Gene3D" id="3.30.40.10">
    <property type="entry name" value="Zinc/RING finger domain, C3HC4 (zinc finger)"/>
    <property type="match status" value="1"/>
</dbReference>
<evidence type="ECO:0000256" key="2">
    <source>
        <dbReference type="ARBA" id="ARBA00022670"/>
    </source>
</evidence>
<feature type="domain" description="Ubiquitin-like protease family profile" evidence="4">
    <location>
        <begin position="34"/>
        <end position="73"/>
    </location>
</feature>
<feature type="non-terminal residue" evidence="5">
    <location>
        <position position="133"/>
    </location>
</feature>
<evidence type="ECO:0000259" key="4">
    <source>
        <dbReference type="Pfam" id="PF02902"/>
    </source>
</evidence>
<dbReference type="InterPro" id="IPR013083">
    <property type="entry name" value="Znf_RING/FYVE/PHD"/>
</dbReference>
<dbReference type="InterPro" id="IPR011011">
    <property type="entry name" value="Znf_FYVE_PHD"/>
</dbReference>
<organism evidence="5 6">
    <name type="scientific">Porites evermanni</name>
    <dbReference type="NCBI Taxonomy" id="104178"/>
    <lineage>
        <taxon>Eukaryota</taxon>
        <taxon>Metazoa</taxon>
        <taxon>Cnidaria</taxon>
        <taxon>Anthozoa</taxon>
        <taxon>Hexacorallia</taxon>
        <taxon>Scleractinia</taxon>
        <taxon>Fungiina</taxon>
        <taxon>Poritidae</taxon>
        <taxon>Porites</taxon>
    </lineage>
</organism>
<dbReference type="SUPFAM" id="SSF54001">
    <property type="entry name" value="Cysteine proteinases"/>
    <property type="match status" value="1"/>
</dbReference>
<accession>A0ABN8M1V6</accession>
<dbReference type="InterPro" id="IPR038765">
    <property type="entry name" value="Papain-like_cys_pep_sf"/>
</dbReference>
<evidence type="ECO:0000313" key="5">
    <source>
        <dbReference type="EMBL" id="CAH3023558.1"/>
    </source>
</evidence>
<keyword evidence="2" id="KW-0645">Protease</keyword>
<dbReference type="PANTHER" id="PTHR34718">
    <property type="entry name" value="PHD-TYPE DOMAIN-CONTAINING PROTEIN"/>
    <property type="match status" value="1"/>
</dbReference>
<proteinExistence type="inferred from homology"/>